<dbReference type="AlphaFoldDB" id="A0AAV2EED2"/>
<dbReference type="EMBL" id="OZ034817">
    <property type="protein sequence ID" value="CAL1384274.1"/>
    <property type="molecule type" value="Genomic_DNA"/>
</dbReference>
<feature type="domain" description="RNase H type-1" evidence="1">
    <location>
        <begin position="7"/>
        <end position="82"/>
    </location>
</feature>
<dbReference type="PANTHER" id="PTHR47074">
    <property type="entry name" value="BNAC02G40300D PROTEIN"/>
    <property type="match status" value="1"/>
</dbReference>
<dbReference type="Pfam" id="PF13456">
    <property type="entry name" value="RVT_3"/>
    <property type="match status" value="1"/>
</dbReference>
<dbReference type="SUPFAM" id="SSF53098">
    <property type="entry name" value="Ribonuclease H-like"/>
    <property type="match status" value="1"/>
</dbReference>
<dbReference type="InterPro" id="IPR052929">
    <property type="entry name" value="RNase_H-like_EbsB-rel"/>
</dbReference>
<gene>
    <name evidence="2" type="ORF">LTRI10_LOCUS25492</name>
</gene>
<dbReference type="GO" id="GO:0004523">
    <property type="term" value="F:RNA-DNA hybrid ribonuclease activity"/>
    <property type="evidence" value="ECO:0007669"/>
    <property type="project" value="InterPro"/>
</dbReference>
<dbReference type="GO" id="GO:0003676">
    <property type="term" value="F:nucleic acid binding"/>
    <property type="evidence" value="ECO:0007669"/>
    <property type="project" value="InterPro"/>
</dbReference>
<name>A0AAV2EED2_9ROSI</name>
<evidence type="ECO:0000259" key="1">
    <source>
        <dbReference type="Pfam" id="PF13456"/>
    </source>
</evidence>
<evidence type="ECO:0000313" key="2">
    <source>
        <dbReference type="EMBL" id="CAL1384274.1"/>
    </source>
</evidence>
<dbReference type="Proteomes" id="UP001497516">
    <property type="component" value="Chromosome 4"/>
</dbReference>
<dbReference type="InterPro" id="IPR012337">
    <property type="entry name" value="RNaseH-like_sf"/>
</dbReference>
<accession>A0AAV2EED2</accession>
<keyword evidence="3" id="KW-1185">Reference proteome</keyword>
<protein>
    <recommendedName>
        <fullName evidence="1">RNase H type-1 domain-containing protein</fullName>
    </recommendedName>
</protein>
<dbReference type="InterPro" id="IPR002156">
    <property type="entry name" value="RNaseH_domain"/>
</dbReference>
<organism evidence="2 3">
    <name type="scientific">Linum trigynum</name>
    <dbReference type="NCBI Taxonomy" id="586398"/>
    <lineage>
        <taxon>Eukaryota</taxon>
        <taxon>Viridiplantae</taxon>
        <taxon>Streptophyta</taxon>
        <taxon>Embryophyta</taxon>
        <taxon>Tracheophyta</taxon>
        <taxon>Spermatophyta</taxon>
        <taxon>Magnoliopsida</taxon>
        <taxon>eudicotyledons</taxon>
        <taxon>Gunneridae</taxon>
        <taxon>Pentapetalae</taxon>
        <taxon>rosids</taxon>
        <taxon>fabids</taxon>
        <taxon>Malpighiales</taxon>
        <taxon>Linaceae</taxon>
        <taxon>Linum</taxon>
    </lineage>
</organism>
<proteinExistence type="predicted"/>
<sequence length="95" mass="10204">MRVVCSFDGAVFSRSHASMGLVLKDLTNSVVEARGWWYNGLQNPLLVEAVALQDAIRWCQEKGLSIVQIEGDAKIVIDKVNAGAVCDAVGGSLLE</sequence>
<dbReference type="PANTHER" id="PTHR47074:SF11">
    <property type="entry name" value="REVERSE TRANSCRIPTASE-LIKE PROTEIN"/>
    <property type="match status" value="1"/>
</dbReference>
<dbReference type="InterPro" id="IPR036397">
    <property type="entry name" value="RNaseH_sf"/>
</dbReference>
<dbReference type="Gene3D" id="3.30.420.10">
    <property type="entry name" value="Ribonuclease H-like superfamily/Ribonuclease H"/>
    <property type="match status" value="1"/>
</dbReference>
<reference evidence="2 3" key="1">
    <citation type="submission" date="2024-04" db="EMBL/GenBank/DDBJ databases">
        <authorList>
            <person name="Fracassetti M."/>
        </authorList>
    </citation>
    <scope>NUCLEOTIDE SEQUENCE [LARGE SCALE GENOMIC DNA]</scope>
</reference>
<evidence type="ECO:0000313" key="3">
    <source>
        <dbReference type="Proteomes" id="UP001497516"/>
    </source>
</evidence>